<proteinExistence type="predicted"/>
<dbReference type="EMBL" id="PFLC01000023">
    <property type="protein sequence ID" value="PIY62927.1"/>
    <property type="molecule type" value="Genomic_DNA"/>
</dbReference>
<dbReference type="Proteomes" id="UP000230973">
    <property type="component" value="Unassembled WGS sequence"/>
</dbReference>
<evidence type="ECO:0000313" key="1">
    <source>
        <dbReference type="EMBL" id="PIY62927.1"/>
    </source>
</evidence>
<reference evidence="2" key="1">
    <citation type="submission" date="2017-09" db="EMBL/GenBank/DDBJ databases">
        <title>Depth-based differentiation of microbial function through sediment-hosted aquifers and enrichment of novel symbionts in the deep terrestrial subsurface.</title>
        <authorList>
            <person name="Probst A.J."/>
            <person name="Ladd B."/>
            <person name="Jarett J.K."/>
            <person name="Geller-Mcgrath D.E."/>
            <person name="Sieber C.M.K."/>
            <person name="Emerson J.B."/>
            <person name="Anantharaman K."/>
            <person name="Thomas B.C."/>
            <person name="Malmstrom R."/>
            <person name="Stieglmeier M."/>
            <person name="Klingl A."/>
            <person name="Woyke T."/>
            <person name="Ryan C.M."/>
            <person name="Banfield J.F."/>
        </authorList>
    </citation>
    <scope>NUCLEOTIDE SEQUENCE [LARGE SCALE GENOMIC DNA]</scope>
</reference>
<sequence length="92" mass="10034">MGQREKFYSLVERTLDLAPVSPDGLQRLLGRSGEFSEQLRELIVRLAAKPPDFSLARDILGDDFNSPEDISAACGQNSDIDVASARKSTLAP</sequence>
<comment type="caution">
    <text evidence="1">The sequence shown here is derived from an EMBL/GenBank/DDBJ whole genome shotgun (WGS) entry which is preliminary data.</text>
</comment>
<name>A0A2M7QBC6_9BACT</name>
<organism evidence="1 2">
    <name type="scientific">Candidatus Uhrbacteria bacterium CG_4_10_14_0_8_um_filter_58_22</name>
    <dbReference type="NCBI Taxonomy" id="1975029"/>
    <lineage>
        <taxon>Bacteria</taxon>
        <taxon>Candidatus Uhriibacteriota</taxon>
    </lineage>
</organism>
<dbReference type="AlphaFoldDB" id="A0A2M7QBC6"/>
<evidence type="ECO:0000313" key="2">
    <source>
        <dbReference type="Proteomes" id="UP000230973"/>
    </source>
</evidence>
<accession>A0A2M7QBC6</accession>
<gene>
    <name evidence="1" type="ORF">COY93_01810</name>
</gene>
<protein>
    <submittedName>
        <fullName evidence="1">Uncharacterized protein</fullName>
    </submittedName>
</protein>